<dbReference type="OrthoDB" id="2454083at2"/>
<gene>
    <name evidence="1" type="ORF">AN964_09915</name>
</gene>
<comment type="caution">
    <text evidence="1">The sequence shown here is derived from an EMBL/GenBank/DDBJ whole genome shotgun (WGS) entry which is preliminary data.</text>
</comment>
<name>A0A0Q3TJT4_9BACI</name>
<proteinExistence type="predicted"/>
<keyword evidence="2" id="KW-1185">Reference proteome</keyword>
<evidence type="ECO:0000313" key="2">
    <source>
        <dbReference type="Proteomes" id="UP000051888"/>
    </source>
</evidence>
<dbReference type="EMBL" id="LJJC01000004">
    <property type="protein sequence ID" value="KQL53785.1"/>
    <property type="molecule type" value="Genomic_DNA"/>
</dbReference>
<organism evidence="1 2">
    <name type="scientific">Heyndrickxia shackletonii</name>
    <dbReference type="NCBI Taxonomy" id="157838"/>
    <lineage>
        <taxon>Bacteria</taxon>
        <taxon>Bacillati</taxon>
        <taxon>Bacillota</taxon>
        <taxon>Bacilli</taxon>
        <taxon>Bacillales</taxon>
        <taxon>Bacillaceae</taxon>
        <taxon>Heyndrickxia</taxon>
    </lineage>
</organism>
<accession>A0A0Q3TJT4</accession>
<evidence type="ECO:0000313" key="1">
    <source>
        <dbReference type="EMBL" id="KQL53785.1"/>
    </source>
</evidence>
<sequence>MRYEELLDVYRKIWNNRLLKDEAKTAKELLNEAITRELLDEVTHPRLRTSKEVKFYYAMKRISDSKQSDSEKVELIKHYIKIMEEL</sequence>
<dbReference type="PATRIC" id="fig|157838.3.peg.2178"/>
<dbReference type="Proteomes" id="UP000051888">
    <property type="component" value="Unassembled WGS sequence"/>
</dbReference>
<reference evidence="1 2" key="1">
    <citation type="submission" date="2015-09" db="EMBL/GenBank/DDBJ databases">
        <title>Genome sequencing project for genomic taxonomy and phylogenomics of Bacillus-like bacteria.</title>
        <authorList>
            <person name="Liu B."/>
            <person name="Wang J."/>
            <person name="Zhu Y."/>
            <person name="Liu G."/>
            <person name="Chen Q."/>
            <person name="Chen Z."/>
            <person name="Lan J."/>
            <person name="Che J."/>
            <person name="Ge C."/>
            <person name="Shi H."/>
            <person name="Pan Z."/>
            <person name="Liu X."/>
        </authorList>
    </citation>
    <scope>NUCLEOTIDE SEQUENCE [LARGE SCALE GENOMIC DNA]</scope>
    <source>
        <strain evidence="1 2">LMG 18435</strain>
    </source>
</reference>
<protein>
    <submittedName>
        <fullName evidence="1">Uncharacterized protein</fullName>
    </submittedName>
</protein>
<dbReference type="RefSeq" id="WP_083489291.1">
    <property type="nucleotide sequence ID" value="NZ_JAAIWL010000059.1"/>
</dbReference>
<dbReference type="AlphaFoldDB" id="A0A0Q3TJT4"/>